<evidence type="ECO:0000256" key="2">
    <source>
        <dbReference type="ARBA" id="ARBA00022741"/>
    </source>
</evidence>
<evidence type="ECO:0000256" key="1">
    <source>
        <dbReference type="ARBA" id="ARBA00022722"/>
    </source>
</evidence>
<evidence type="ECO:0000313" key="14">
    <source>
        <dbReference type="Proteomes" id="UP000027731"/>
    </source>
</evidence>
<dbReference type="InterPro" id="IPR038726">
    <property type="entry name" value="PDDEXK_AddAB-type"/>
</dbReference>
<feature type="domain" description="ATP-dependent helicase/deoxyribonuclease subunit B N-terminal" evidence="12">
    <location>
        <begin position="6"/>
        <end position="293"/>
    </location>
</feature>
<dbReference type="GO" id="GO:0003690">
    <property type="term" value="F:double-stranded DNA binding"/>
    <property type="evidence" value="ECO:0007669"/>
    <property type="project" value="UniProtKB-UniRule"/>
</dbReference>
<dbReference type="GO" id="GO:0005524">
    <property type="term" value="F:ATP binding"/>
    <property type="evidence" value="ECO:0007669"/>
    <property type="project" value="UniProtKB-UniRule"/>
</dbReference>
<dbReference type="Pfam" id="PF21445">
    <property type="entry name" value="ADDB_N"/>
    <property type="match status" value="1"/>
</dbReference>
<comment type="cofactor">
    <cofactor evidence="10">
        <name>Mg(2+)</name>
        <dbReference type="ChEBI" id="CHEBI:18420"/>
    </cofactor>
</comment>
<feature type="domain" description="PD-(D/E)XK endonuclease-like" evidence="11">
    <location>
        <begin position="869"/>
        <end position="1164"/>
    </location>
</feature>
<comment type="similarity">
    <text evidence="10">Belongs to the helicase family. AddB/RexB type 2 subfamily.</text>
</comment>
<dbReference type="EMBL" id="JOSX01000013">
    <property type="protein sequence ID" value="KEK15706.1"/>
    <property type="molecule type" value="Genomic_DNA"/>
</dbReference>
<dbReference type="InterPro" id="IPR011604">
    <property type="entry name" value="PDDEXK-like_dom_sf"/>
</dbReference>
<dbReference type="Gene3D" id="3.40.50.300">
    <property type="entry name" value="P-loop containing nucleotide triphosphate hydrolases"/>
    <property type="match status" value="4"/>
</dbReference>
<dbReference type="Proteomes" id="UP000027731">
    <property type="component" value="Unassembled WGS sequence"/>
</dbReference>
<gene>
    <name evidence="10" type="primary">rexB</name>
    <name evidence="13" type="ORF">LR3_08055</name>
</gene>
<evidence type="ECO:0000256" key="4">
    <source>
        <dbReference type="ARBA" id="ARBA00022801"/>
    </source>
</evidence>
<keyword evidence="7 10" id="KW-0067">ATP-binding</keyword>
<evidence type="ECO:0000256" key="9">
    <source>
        <dbReference type="ARBA" id="ARBA00023204"/>
    </source>
</evidence>
<dbReference type="EC" id="3.1.-.-" evidence="10"/>
<evidence type="ECO:0000256" key="5">
    <source>
        <dbReference type="ARBA" id="ARBA00022806"/>
    </source>
</evidence>
<keyword evidence="2 10" id="KW-0547">Nucleotide-binding</keyword>
<dbReference type="GO" id="GO:0004386">
    <property type="term" value="F:helicase activity"/>
    <property type="evidence" value="ECO:0007669"/>
    <property type="project" value="UniProtKB-KW"/>
</dbReference>
<keyword evidence="4 10" id="KW-0378">Hydrolase</keyword>
<sequence length="1260" mass="143525">MGTLGFVLGTAAMDHQQVLIDQLVDQIKNASADESFYYLVPNHIKFETEINVLAGLRDRQGLSGSDRFASSRVQVLSFSRLAWYLLRDTPAFQKQHLSKIGMAMLTSQVVQEQASELRLYASEIKQAGFIQKMTAQLEELKNANITADDLTDIISRVKSANDPAANQAWLAKMHDVEIIYHAYEDRLRDRYIGNSELYRQLVSYLQKSPEVAKMHFFIDRFAQFTANEQQVVDALITNAASTTISLTLDRGYPDQNHPNPQELPPKNNLFYSSAMQFHRLWKFGQMHQKEVKVLQNVAFATAPRVGAELQQVDSYFKRYASEPIGPGEREELSCPQNIQFMTTTNRMTELNNVATQIRQLVASGKYRYRDFLILSRHLDGYQTMIEPIFAAHNIPVFNDHERLMDNHPLVTLLTTLLELPQRGYRTADIIQLLKTWLLVPRTGTGDLMGLSDFQAAVFTTENWCLKQAIEGKSAWTTNDPEKIKQLWQAPGTNLTDPKYEQSRLKKLNDQLALVKDFVANHLLPVFDQFKQAQTGQELATALYQFLAATGVTDRLYAWQQYQSTRDLDLARQPQQVWATFCQILQEYVEILGQQELRNGTSEVLADFSELLQAGFAAAQYSQIPATLDQVVVSETGIVQSENRKVVFMIGSTDDVMPEMQESDSLLTDQDKDILSAYLDEDFQYLPGTAIDQLIDEPFVHYTGFMNAKEQLIFSAPQTDSDDKELSISPYMHDMALYFGQPVREYPLATSKAGQENAIDFVSAPLATINRLVEVSRQIRDEQGVGIDRQPVMPVGWQTVAESLVKLAKQWQQSADAKVQAEGISLGQRLSLVAAGFHYQNKIDFLGNKLAQALYLRAAPDDERGRVLYASISQLQDFYINQYEYFLKYGLRLQKRDELTLSNDRIGTFFHKAMETFVTTIRENNLSFADLAHKDNQMQRDQLIDHALVTAQENQPTLLRLINSSAQAQFQYQQLTAIVKTMLITLCRQAEYTGSQPVKTEVQFGRIGNQQPGNLGSLDYPLKDNHHIYLRGRIDRIDNFKQGNDNFLTVVDYKSSNHLFDLTSAYYGLSLQLLTYLNGLQANLTELETNNPRLAGALYLRLNNPTIKAAELKKSSLDDLKLKEHQYKGILLNDPQLLRELDKSLDKQAFLYPLKEYKNGKIKANKEALLVTPQQLDWLQNMNKELVINAGNQILSGDLKLNPYRLLTGSNRRTGLDYSDFLDVFQFDNMLDQQNYRDLNPNLAKEAFDNVVQDDDEEDKK</sequence>
<dbReference type="GO" id="GO:0016817">
    <property type="term" value="F:hydrolase activity, acting on acid anhydrides"/>
    <property type="evidence" value="ECO:0007669"/>
    <property type="project" value="InterPro"/>
</dbReference>
<comment type="subunit">
    <text evidence="10">Heterodimer of AddA and RexB.</text>
</comment>
<evidence type="ECO:0000256" key="6">
    <source>
        <dbReference type="ARBA" id="ARBA00022839"/>
    </source>
</evidence>
<keyword evidence="6 10" id="KW-0269">Exonuclease</keyword>
<evidence type="ECO:0000259" key="11">
    <source>
        <dbReference type="Pfam" id="PF12705"/>
    </source>
</evidence>
<dbReference type="PANTHER" id="PTHR30591:SF1">
    <property type="entry name" value="RECBCD ENZYME SUBUNIT RECC"/>
    <property type="match status" value="1"/>
</dbReference>
<dbReference type="PANTHER" id="PTHR30591">
    <property type="entry name" value="RECBCD ENZYME SUBUNIT RECC"/>
    <property type="match status" value="1"/>
</dbReference>
<evidence type="ECO:0000256" key="10">
    <source>
        <dbReference type="HAMAP-Rule" id="MF_01453"/>
    </source>
</evidence>
<protein>
    <recommendedName>
        <fullName evidence="10">ATP-dependent helicase/deoxyribonuclease subunit B</fullName>
        <ecNumber evidence="10">3.1.-.-</ecNumber>
    </recommendedName>
    <alternativeName>
        <fullName evidence="10">ATP-dependent helicase/nuclease subunit RexB</fullName>
    </alternativeName>
</protein>
<dbReference type="Pfam" id="PF12705">
    <property type="entry name" value="PDDEXK_1"/>
    <property type="match status" value="1"/>
</dbReference>
<keyword evidence="8 10" id="KW-0238">DNA-binding</keyword>
<keyword evidence="9 10" id="KW-0234">DNA repair</keyword>
<comment type="function">
    <text evidence="10">The heterodimer acts as both an ATP-dependent DNA helicase and an ATP-dependent, dual-direction single-stranded exonuclease. Recognizes the chi site generating a DNA molecule suitable for the initiation of homologous recombination. This subunit has 5' -&gt; 3' nuclease activity but not helicase activity.</text>
</comment>
<dbReference type="SUPFAM" id="SSF52540">
    <property type="entry name" value="P-loop containing nucleoside triphosphate hydrolases"/>
    <property type="match status" value="1"/>
</dbReference>
<reference evidence="13 14" key="1">
    <citation type="submission" date="2014-06" db="EMBL/GenBank/DDBJ databases">
        <title>Genetic determinant of reutericyclin biosynthesis of Lactobacillus reuteri.</title>
        <authorList>
            <person name="Lin X."/>
            <person name="Duar R."/>
            <person name="Walter J."/>
            <person name="Gaenzle M."/>
        </authorList>
    </citation>
    <scope>NUCLEOTIDE SEQUENCE [LARGE SCALE GENOMIC DNA]</scope>
    <source>
        <strain evidence="13 14">LTH2584</strain>
    </source>
</reference>
<accession>A0A073JQH5</accession>
<evidence type="ECO:0000256" key="8">
    <source>
        <dbReference type="ARBA" id="ARBA00023125"/>
    </source>
</evidence>
<evidence type="ECO:0000256" key="7">
    <source>
        <dbReference type="ARBA" id="ARBA00022840"/>
    </source>
</evidence>
<dbReference type="HAMAP" id="MF_01453">
    <property type="entry name" value="AddB_type2"/>
    <property type="match status" value="1"/>
</dbReference>
<dbReference type="InterPro" id="IPR014141">
    <property type="entry name" value="DNA_helicase_suRexB"/>
</dbReference>
<dbReference type="GO" id="GO:0000724">
    <property type="term" value="P:double-strand break repair via homologous recombination"/>
    <property type="evidence" value="ECO:0007669"/>
    <property type="project" value="UniProtKB-UniRule"/>
</dbReference>
<evidence type="ECO:0000313" key="13">
    <source>
        <dbReference type="EMBL" id="KEK15706.1"/>
    </source>
</evidence>
<keyword evidence="1 10" id="KW-0540">Nuclease</keyword>
<evidence type="ECO:0000256" key="3">
    <source>
        <dbReference type="ARBA" id="ARBA00022763"/>
    </source>
</evidence>
<keyword evidence="5 10" id="KW-0347">Helicase</keyword>
<dbReference type="InterPro" id="IPR049035">
    <property type="entry name" value="ADDB_N"/>
</dbReference>
<dbReference type="PATRIC" id="fig|1598.90.peg.1043"/>
<evidence type="ECO:0000259" key="12">
    <source>
        <dbReference type="Pfam" id="PF21445"/>
    </source>
</evidence>
<comment type="caution">
    <text evidence="13">The sequence shown here is derived from an EMBL/GenBank/DDBJ whole genome shotgun (WGS) entry which is preliminary data.</text>
</comment>
<keyword evidence="3 10" id="KW-0227">DNA damage</keyword>
<name>A0A073JQH5_LIMRT</name>
<proteinExistence type="inferred from homology"/>
<dbReference type="Gene3D" id="3.90.320.10">
    <property type="match status" value="1"/>
</dbReference>
<comment type="caution">
    <text evidence="10">Lacks conserved residue(s) required for the propagation of feature annotation.</text>
</comment>
<dbReference type="GO" id="GO:0008409">
    <property type="term" value="F:5'-3' exonuclease activity"/>
    <property type="evidence" value="ECO:0007669"/>
    <property type="project" value="UniProtKB-UniRule"/>
</dbReference>
<organism evidence="13 14">
    <name type="scientific">Limosilactobacillus reuteri</name>
    <name type="common">Lactobacillus reuteri</name>
    <dbReference type="NCBI Taxonomy" id="1598"/>
    <lineage>
        <taxon>Bacteria</taxon>
        <taxon>Bacillati</taxon>
        <taxon>Bacillota</taxon>
        <taxon>Bacilli</taxon>
        <taxon>Lactobacillales</taxon>
        <taxon>Lactobacillaceae</taxon>
        <taxon>Limosilactobacillus</taxon>
    </lineage>
</organism>
<dbReference type="InterPro" id="IPR027417">
    <property type="entry name" value="P-loop_NTPase"/>
</dbReference>
<comment type="miscellaneous">
    <text evidence="10">Despite having helicase-like domains, this subunit does not have helicase activity.</text>
</comment>
<dbReference type="AlphaFoldDB" id="A0A073JQH5"/>